<protein>
    <submittedName>
        <fullName evidence="1">Uncharacterized protein</fullName>
    </submittedName>
</protein>
<name>H3ZJD8_9ALTE</name>
<dbReference type="Proteomes" id="UP000012046">
    <property type="component" value="Unassembled WGS sequence"/>
</dbReference>
<dbReference type="EMBL" id="AHTH01000064">
    <property type="protein sequence ID" value="EHR39298.1"/>
    <property type="molecule type" value="Genomic_DNA"/>
</dbReference>
<organism evidence="1 2">
    <name type="scientific">Alishewanella jeotgali KCTC 22429</name>
    <dbReference type="NCBI Taxonomy" id="1129374"/>
    <lineage>
        <taxon>Bacteria</taxon>
        <taxon>Pseudomonadati</taxon>
        <taxon>Pseudomonadota</taxon>
        <taxon>Gammaproteobacteria</taxon>
        <taxon>Alteromonadales</taxon>
        <taxon>Alteromonadaceae</taxon>
        <taxon>Alishewanella</taxon>
    </lineage>
</organism>
<dbReference type="AlphaFoldDB" id="H3ZJD8"/>
<reference evidence="1 2" key="1">
    <citation type="journal article" date="2012" name="J. Bacteriol.">
        <title>Genome Sequence of Extracellular-Protease-Producing Alishewanella jeotgali Isolated from Traditional Korean Fermented Seafood.</title>
        <authorList>
            <person name="Jung J."/>
            <person name="Chun J."/>
            <person name="Park W."/>
        </authorList>
    </citation>
    <scope>NUCLEOTIDE SEQUENCE [LARGE SCALE GENOMIC DNA]</scope>
    <source>
        <strain evidence="1 2">KCTC 22429</strain>
    </source>
</reference>
<dbReference type="PATRIC" id="fig|1129374.4.peg.3463"/>
<comment type="caution">
    <text evidence="1">The sequence shown here is derived from an EMBL/GenBank/DDBJ whole genome shotgun (WGS) entry which is preliminary data.</text>
</comment>
<sequence length="852" mass="93629">MRRLLKSVLLLLLGLPLLAVLAFAYLQWQLDKAGVRDLSFQLRKVSLHQLHLSELSFRLDAPQTATLQLQDVQLSWSWPAFFRAQAESVYIAEARLQLFAPASPATPPEHPFSLNTDWRLPAWLPKQITLPDIQLLLPCPALQCEVSAAASLSNTDNEQYLLQVQASSPELAQALRLDVQYQQQDNQQALQATLLYPEVLALSLKQQLDSARQANTELALAISPLPTELQHWLASWQLLPPAEWLAEFTQPLQFFVNANWQLPQQLQRNSGIPLQDAQVNALLRAPSAFALPFGTVQGEAGLALAITQGEIENWQLSGDLQLSHYLPPALQAALPETAAPLYIRLNTSGDSASLASLPLQLTLSAAAPLALDAQLTAELSLSPELKLSIPEAELAMALAQFTPSAELKLAGTALKGRFSLLWQTDNWQLRNLTPLSLHSQLDYADIQSQLELSASELNLSQHGNNTPLNLNSQLSVKLGQLVHPLLQRQDWQWESTLSGNSNNLVLNGKLENSAGLSAQLQAQAAFISDAPQLQLHWQLTDIFLLAGNPLAATLKDWPELLSLQRGRILASGELAVTAQRPRLQLQAELRELAGLYDRTLFNGLTARLTAQSDADSLQLHLPQLRIAQLNHGIELGPLLAAADYQASLTAPGAGTLSLQQFETDFLLGKVQIRPQQFQLAADEQQVVLQLNQLDLTELLRQHPSTEVKARGKISGEIPLRWQQQQFEVAAGVLAAEQPGGWLQYKNPAAAASSNPGMRLVFEALDDFHFSELQSEVSYSGSGRLQLALKLQGYNPAVQQGRAINLNITLEEDLPAMLASLQLASKLNDTLTKRVQQYIQQQQAARKAAGDKP</sequence>
<dbReference type="Pfam" id="PF11739">
    <property type="entry name" value="YdbH-like"/>
    <property type="match status" value="1"/>
</dbReference>
<dbReference type="STRING" id="1129374.AJE_17530"/>
<dbReference type="RefSeq" id="WP_008951981.1">
    <property type="nucleotide sequence ID" value="NZ_AHTH01000064.1"/>
</dbReference>
<dbReference type="InterPro" id="IPR021730">
    <property type="entry name" value="YdbH"/>
</dbReference>
<accession>H3ZJD8</accession>
<evidence type="ECO:0000313" key="2">
    <source>
        <dbReference type="Proteomes" id="UP000012046"/>
    </source>
</evidence>
<dbReference type="eggNOG" id="COG2911">
    <property type="taxonomic scope" value="Bacteria"/>
</dbReference>
<proteinExistence type="predicted"/>
<gene>
    <name evidence="1" type="ORF">AJE_17530</name>
</gene>
<evidence type="ECO:0000313" key="1">
    <source>
        <dbReference type="EMBL" id="EHR39298.1"/>
    </source>
</evidence>
<keyword evidence="2" id="KW-1185">Reference proteome</keyword>